<evidence type="ECO:0000313" key="2">
    <source>
        <dbReference type="EMBL" id="KAF3852907.1"/>
    </source>
</evidence>
<dbReference type="AlphaFoldDB" id="A0A7J5YWM9"/>
<gene>
    <name evidence="2" type="ORF">F7725_006262</name>
</gene>
<evidence type="ECO:0000256" key="1">
    <source>
        <dbReference type="SAM" id="MobiDB-lite"/>
    </source>
</evidence>
<dbReference type="Proteomes" id="UP000518266">
    <property type="component" value="Unassembled WGS sequence"/>
</dbReference>
<dbReference type="OrthoDB" id="5986589at2759"/>
<proteinExistence type="predicted"/>
<feature type="region of interest" description="Disordered" evidence="1">
    <location>
        <begin position="18"/>
        <end position="39"/>
    </location>
</feature>
<evidence type="ECO:0000313" key="3">
    <source>
        <dbReference type="Proteomes" id="UP000518266"/>
    </source>
</evidence>
<keyword evidence="3" id="KW-1185">Reference proteome</keyword>
<accession>A0A7J5YWM9</accession>
<name>A0A7J5YWM9_DISMA</name>
<dbReference type="EMBL" id="JAAKFY010000009">
    <property type="protein sequence ID" value="KAF3852907.1"/>
    <property type="molecule type" value="Genomic_DNA"/>
</dbReference>
<reference evidence="2 3" key="1">
    <citation type="submission" date="2020-03" db="EMBL/GenBank/DDBJ databases">
        <title>Dissostichus mawsoni Genome sequencing and assembly.</title>
        <authorList>
            <person name="Park H."/>
        </authorList>
    </citation>
    <scope>NUCLEOTIDE SEQUENCE [LARGE SCALE GENOMIC DNA]</scope>
    <source>
        <strain evidence="2">DM0001</strain>
        <tissue evidence="2">Muscle</tissue>
    </source>
</reference>
<comment type="caution">
    <text evidence="2">The sequence shown here is derived from an EMBL/GenBank/DDBJ whole genome shotgun (WGS) entry which is preliminary data.</text>
</comment>
<protein>
    <submittedName>
        <fullName evidence="2">Uncharacterized protein</fullName>
    </submittedName>
</protein>
<sequence length="90" mass="9966">MSFVRILRALLQHVGKEGDKAGATPQVDKKDTPLQRAGTDSKGLLNRNLFLVAYIWGFSGHLHPRTETLRYYCSNCVSSSAETGRQRTGS</sequence>
<organism evidence="2 3">
    <name type="scientific">Dissostichus mawsoni</name>
    <name type="common">Antarctic cod</name>
    <dbReference type="NCBI Taxonomy" id="36200"/>
    <lineage>
        <taxon>Eukaryota</taxon>
        <taxon>Metazoa</taxon>
        <taxon>Chordata</taxon>
        <taxon>Craniata</taxon>
        <taxon>Vertebrata</taxon>
        <taxon>Euteleostomi</taxon>
        <taxon>Actinopterygii</taxon>
        <taxon>Neopterygii</taxon>
        <taxon>Teleostei</taxon>
        <taxon>Neoteleostei</taxon>
        <taxon>Acanthomorphata</taxon>
        <taxon>Eupercaria</taxon>
        <taxon>Perciformes</taxon>
        <taxon>Notothenioidei</taxon>
        <taxon>Nototheniidae</taxon>
        <taxon>Dissostichus</taxon>
    </lineage>
</organism>